<sequence>MAWERVTPETIRNCFLQVSEEEVAAQEAAVLKDDLDLNKQINNHLVTVGTGEDSLDTVNLSSNDENDDIHKILTMDQRLNQLMNSQQIDDEEQVDEEIEEEVVEEEEESLRLKLAEKRQYYQQFVDRLSLDDQDDLDIFYLMRKKIKLLETKERAEVTYKQARITDFTN</sequence>
<proteinExistence type="predicted"/>
<reference evidence="1 2" key="1">
    <citation type="submission" date="2020-12" db="EMBL/GenBank/DDBJ databases">
        <title>Metabolic potential, ecology and presence of endohyphal bacteria is reflected in genomic diversity of Mucoromycotina.</title>
        <authorList>
            <person name="Muszewska A."/>
            <person name="Okrasinska A."/>
            <person name="Steczkiewicz K."/>
            <person name="Drgas O."/>
            <person name="Orlowska M."/>
            <person name="Perlinska-Lenart U."/>
            <person name="Aleksandrzak-Piekarczyk T."/>
            <person name="Szatraj K."/>
            <person name="Zielenkiewicz U."/>
            <person name="Pilsyk S."/>
            <person name="Malc E."/>
            <person name="Mieczkowski P."/>
            <person name="Kruszewska J.S."/>
            <person name="Biernat P."/>
            <person name="Pawlowska J."/>
        </authorList>
    </citation>
    <scope>NUCLEOTIDE SEQUENCE [LARGE SCALE GENOMIC DNA]</scope>
    <source>
        <strain evidence="1 2">CBS 142.35</strain>
    </source>
</reference>
<dbReference type="AlphaFoldDB" id="A0A8H7RYX2"/>
<gene>
    <name evidence="1" type="ORF">INT45_006285</name>
</gene>
<accession>A0A8H7RYX2</accession>
<organism evidence="1 2">
    <name type="scientific">Circinella minor</name>
    <dbReference type="NCBI Taxonomy" id="1195481"/>
    <lineage>
        <taxon>Eukaryota</taxon>
        <taxon>Fungi</taxon>
        <taxon>Fungi incertae sedis</taxon>
        <taxon>Mucoromycota</taxon>
        <taxon>Mucoromycotina</taxon>
        <taxon>Mucoromycetes</taxon>
        <taxon>Mucorales</taxon>
        <taxon>Lichtheimiaceae</taxon>
        <taxon>Circinella</taxon>
    </lineage>
</organism>
<evidence type="ECO:0000313" key="2">
    <source>
        <dbReference type="Proteomes" id="UP000646827"/>
    </source>
</evidence>
<name>A0A8H7RYX2_9FUNG</name>
<comment type="caution">
    <text evidence="1">The sequence shown here is derived from an EMBL/GenBank/DDBJ whole genome shotgun (WGS) entry which is preliminary data.</text>
</comment>
<dbReference type="EMBL" id="JAEPRB010000162">
    <property type="protein sequence ID" value="KAG2219842.1"/>
    <property type="molecule type" value="Genomic_DNA"/>
</dbReference>
<evidence type="ECO:0000313" key="1">
    <source>
        <dbReference type="EMBL" id="KAG2219842.1"/>
    </source>
</evidence>
<keyword evidence="2" id="KW-1185">Reference proteome</keyword>
<dbReference type="Proteomes" id="UP000646827">
    <property type="component" value="Unassembled WGS sequence"/>
</dbReference>
<protein>
    <submittedName>
        <fullName evidence="1">Uncharacterized protein</fullName>
    </submittedName>
</protein>